<reference evidence="1 2" key="1">
    <citation type="submission" date="2008-07" db="EMBL/GenBank/DDBJ databases">
        <authorList>
            <person name="El-Sayed N."/>
            <person name="Caler E."/>
            <person name="Inman J."/>
            <person name="Amedeo P."/>
            <person name="Hass B."/>
            <person name="Wortman J."/>
        </authorList>
    </citation>
    <scope>NUCLEOTIDE SEQUENCE [LARGE SCALE GENOMIC DNA]</scope>
    <source>
        <strain evidence="2">ATCC 50983 / TXsc</strain>
    </source>
</reference>
<protein>
    <submittedName>
        <fullName evidence="1">Uncharacterized protein</fullName>
    </submittedName>
</protein>
<dbReference type="RefSeq" id="XP_002783656.1">
    <property type="nucleotide sequence ID" value="XM_002783610.1"/>
</dbReference>
<keyword evidence="2" id="KW-1185">Reference proteome</keyword>
<dbReference type="OrthoDB" id="10355755at2759"/>
<accession>C5KJF0</accession>
<sequence>MVSWVKHLRYENPAGGDIDFDKSTALRYQLCWGHPCLADPTAAASLDMEWMRRGVPIGPPLRPTPEVPRAPEMPSIGPYEYIIGKPLQE</sequence>
<proteinExistence type="predicted"/>
<evidence type="ECO:0000313" key="2">
    <source>
        <dbReference type="Proteomes" id="UP000007800"/>
    </source>
</evidence>
<dbReference type="Proteomes" id="UP000007800">
    <property type="component" value="Unassembled WGS sequence"/>
</dbReference>
<dbReference type="GeneID" id="9046195"/>
<dbReference type="AlphaFoldDB" id="C5KJF0"/>
<dbReference type="InParanoid" id="C5KJF0"/>
<evidence type="ECO:0000313" key="1">
    <source>
        <dbReference type="EMBL" id="EER15452.1"/>
    </source>
</evidence>
<dbReference type="EMBL" id="GG673601">
    <property type="protein sequence ID" value="EER15452.1"/>
    <property type="molecule type" value="Genomic_DNA"/>
</dbReference>
<organism evidence="2">
    <name type="scientific">Perkinsus marinus (strain ATCC 50983 / TXsc)</name>
    <dbReference type="NCBI Taxonomy" id="423536"/>
    <lineage>
        <taxon>Eukaryota</taxon>
        <taxon>Sar</taxon>
        <taxon>Alveolata</taxon>
        <taxon>Perkinsozoa</taxon>
        <taxon>Perkinsea</taxon>
        <taxon>Perkinsida</taxon>
        <taxon>Perkinsidae</taxon>
        <taxon>Perkinsus</taxon>
    </lineage>
</organism>
<gene>
    <name evidence="1" type="ORF">Pmar_PMAR018806</name>
</gene>
<name>C5KJF0_PERM5</name>